<comment type="caution">
    <text evidence="1">The sequence shown here is derived from an EMBL/GenBank/DDBJ whole genome shotgun (WGS) entry which is preliminary data.</text>
</comment>
<protein>
    <submittedName>
        <fullName evidence="1">Uncharacterized protein</fullName>
    </submittedName>
</protein>
<proteinExistence type="predicted"/>
<evidence type="ECO:0000313" key="1">
    <source>
        <dbReference type="EMBL" id="PEN08793.1"/>
    </source>
</evidence>
<evidence type="ECO:0000313" key="2">
    <source>
        <dbReference type="Proteomes" id="UP000221024"/>
    </source>
</evidence>
<dbReference type="EMBL" id="PDEP01000002">
    <property type="protein sequence ID" value="PEN08793.1"/>
    <property type="molecule type" value="Genomic_DNA"/>
</dbReference>
<dbReference type="Proteomes" id="UP000221024">
    <property type="component" value="Unassembled WGS sequence"/>
</dbReference>
<sequence>MSMLTHTRNLPAVGLLLLATALFLTGCDLFGSDDGSAVDVGIVEWETDASNNASAQTYSASGEPYTEDFEPLTAPDTVQVGESFEVEVRTVAANGCYEADRVETERDALLIEITPYDRDPTDAETACPHVIGLLKRTLNLQFDTPGDALIRLNGQRVIGNDFSNRDDTVIEHDVVVVE</sequence>
<gene>
    <name evidence="1" type="ORF">CRI93_03280</name>
</gene>
<name>A0A2H3P0A3_9BACT</name>
<keyword evidence="2" id="KW-1185">Reference proteome</keyword>
<dbReference type="AlphaFoldDB" id="A0A2H3P0A3"/>
<reference evidence="1 2" key="1">
    <citation type="submission" date="2017-10" db="EMBL/GenBank/DDBJ databases">
        <title>Draft genome of Longimonas halophila.</title>
        <authorList>
            <person name="Goh K.M."/>
            <person name="Shamsir M.S."/>
            <person name="Lim S.W."/>
        </authorList>
    </citation>
    <scope>NUCLEOTIDE SEQUENCE [LARGE SCALE GENOMIC DNA]</scope>
    <source>
        <strain evidence="1 2">KCTC 42399</strain>
    </source>
</reference>
<accession>A0A2H3P0A3</accession>
<organism evidence="1 2">
    <name type="scientific">Longimonas halophila</name>
    <dbReference type="NCBI Taxonomy" id="1469170"/>
    <lineage>
        <taxon>Bacteria</taxon>
        <taxon>Pseudomonadati</taxon>
        <taxon>Rhodothermota</taxon>
        <taxon>Rhodothermia</taxon>
        <taxon>Rhodothermales</taxon>
        <taxon>Salisaetaceae</taxon>
        <taxon>Longimonas</taxon>
    </lineage>
</organism>